<name>X0Y506_9ZZZZ</name>
<accession>X0Y506</accession>
<organism evidence="2">
    <name type="scientific">marine sediment metagenome</name>
    <dbReference type="NCBI Taxonomy" id="412755"/>
    <lineage>
        <taxon>unclassified sequences</taxon>
        <taxon>metagenomes</taxon>
        <taxon>ecological metagenomes</taxon>
    </lineage>
</organism>
<dbReference type="InterPro" id="IPR010982">
    <property type="entry name" value="Lambda_DNA-bd_dom_sf"/>
</dbReference>
<dbReference type="GO" id="GO:0003677">
    <property type="term" value="F:DNA binding"/>
    <property type="evidence" value="ECO:0007669"/>
    <property type="project" value="InterPro"/>
</dbReference>
<dbReference type="EMBL" id="BARS01057658">
    <property type="protein sequence ID" value="GAG42397.1"/>
    <property type="molecule type" value="Genomic_DNA"/>
</dbReference>
<sequence length="87" mass="9346">LTSLERQLGEMGITARTEAEFNRRLGARVRALRTGAGRKLNEVAAAADITSAQLSQIELGKTATTTWTLARICSALQTPPTSVFSEL</sequence>
<dbReference type="SUPFAM" id="SSF47413">
    <property type="entry name" value="lambda repressor-like DNA-binding domains"/>
    <property type="match status" value="1"/>
</dbReference>
<feature type="non-terminal residue" evidence="2">
    <location>
        <position position="1"/>
    </location>
</feature>
<evidence type="ECO:0000259" key="1">
    <source>
        <dbReference type="PROSITE" id="PS50943"/>
    </source>
</evidence>
<comment type="caution">
    <text evidence="2">The sequence shown here is derived from an EMBL/GenBank/DDBJ whole genome shotgun (WGS) entry which is preliminary data.</text>
</comment>
<dbReference type="InterPro" id="IPR001387">
    <property type="entry name" value="Cro/C1-type_HTH"/>
</dbReference>
<evidence type="ECO:0000313" key="2">
    <source>
        <dbReference type="EMBL" id="GAG42397.1"/>
    </source>
</evidence>
<dbReference type="CDD" id="cd00093">
    <property type="entry name" value="HTH_XRE"/>
    <property type="match status" value="1"/>
</dbReference>
<dbReference type="Pfam" id="PF13560">
    <property type="entry name" value="HTH_31"/>
    <property type="match status" value="1"/>
</dbReference>
<dbReference type="Gene3D" id="1.10.260.40">
    <property type="entry name" value="lambda repressor-like DNA-binding domains"/>
    <property type="match status" value="1"/>
</dbReference>
<gene>
    <name evidence="2" type="ORF">S01H1_84452</name>
</gene>
<proteinExistence type="predicted"/>
<dbReference type="AlphaFoldDB" id="X0Y506"/>
<protein>
    <recommendedName>
        <fullName evidence="1">HTH cro/C1-type domain-containing protein</fullName>
    </recommendedName>
</protein>
<reference evidence="2" key="1">
    <citation type="journal article" date="2014" name="Front. Microbiol.">
        <title>High frequency of phylogenetically diverse reductive dehalogenase-homologous genes in deep subseafloor sedimentary metagenomes.</title>
        <authorList>
            <person name="Kawai M."/>
            <person name="Futagami T."/>
            <person name="Toyoda A."/>
            <person name="Takaki Y."/>
            <person name="Nishi S."/>
            <person name="Hori S."/>
            <person name="Arai W."/>
            <person name="Tsubouchi T."/>
            <person name="Morono Y."/>
            <person name="Uchiyama I."/>
            <person name="Ito T."/>
            <person name="Fujiyama A."/>
            <person name="Inagaki F."/>
            <person name="Takami H."/>
        </authorList>
    </citation>
    <scope>NUCLEOTIDE SEQUENCE</scope>
    <source>
        <strain evidence="2">Expedition CK06-06</strain>
    </source>
</reference>
<dbReference type="PROSITE" id="PS50943">
    <property type="entry name" value="HTH_CROC1"/>
    <property type="match status" value="1"/>
</dbReference>
<feature type="domain" description="HTH cro/C1-type" evidence="1">
    <location>
        <begin position="29"/>
        <end position="84"/>
    </location>
</feature>
<dbReference type="SMART" id="SM00530">
    <property type="entry name" value="HTH_XRE"/>
    <property type="match status" value="1"/>
</dbReference>